<evidence type="ECO:0000256" key="5">
    <source>
        <dbReference type="SAM" id="MobiDB-lite"/>
    </source>
</evidence>
<protein>
    <recommendedName>
        <fullName evidence="6">Zn(2)-C6 fungal-type domain-containing protein</fullName>
    </recommendedName>
</protein>
<evidence type="ECO:0000259" key="6">
    <source>
        <dbReference type="PROSITE" id="PS50048"/>
    </source>
</evidence>
<feature type="compositionally biased region" description="Low complexity" evidence="5">
    <location>
        <begin position="118"/>
        <end position="131"/>
    </location>
</feature>
<dbReference type="GO" id="GO:0008270">
    <property type="term" value="F:zinc ion binding"/>
    <property type="evidence" value="ECO:0007669"/>
    <property type="project" value="InterPro"/>
</dbReference>
<dbReference type="GO" id="GO:0006351">
    <property type="term" value="P:DNA-templated transcription"/>
    <property type="evidence" value="ECO:0007669"/>
    <property type="project" value="InterPro"/>
</dbReference>
<dbReference type="STRING" id="1093900.A0A507ALE9"/>
<evidence type="ECO:0000256" key="3">
    <source>
        <dbReference type="ARBA" id="ARBA00023163"/>
    </source>
</evidence>
<dbReference type="CDD" id="cd12148">
    <property type="entry name" value="fungal_TF_MHR"/>
    <property type="match status" value="1"/>
</dbReference>
<dbReference type="SMART" id="SM00906">
    <property type="entry name" value="Fungal_trans"/>
    <property type="match status" value="1"/>
</dbReference>
<gene>
    <name evidence="7" type="ORF">E0L32_010773</name>
</gene>
<evidence type="ECO:0000313" key="7">
    <source>
        <dbReference type="EMBL" id="TPX07276.1"/>
    </source>
</evidence>
<dbReference type="GO" id="GO:0000978">
    <property type="term" value="F:RNA polymerase II cis-regulatory region sequence-specific DNA binding"/>
    <property type="evidence" value="ECO:0007669"/>
    <property type="project" value="TreeGrafter"/>
</dbReference>
<keyword evidence="1" id="KW-0479">Metal-binding</keyword>
<dbReference type="OrthoDB" id="424974at2759"/>
<name>A0A507ALE9_9PEZI</name>
<feature type="compositionally biased region" description="Basic and acidic residues" evidence="5">
    <location>
        <begin position="225"/>
        <end position="234"/>
    </location>
</feature>
<dbReference type="CDD" id="cd00067">
    <property type="entry name" value="GAL4"/>
    <property type="match status" value="1"/>
</dbReference>
<dbReference type="Proteomes" id="UP000319257">
    <property type="component" value="Unassembled WGS sequence"/>
</dbReference>
<dbReference type="InterPro" id="IPR051127">
    <property type="entry name" value="Fungal_SecMet_Regulators"/>
</dbReference>
<dbReference type="AlphaFoldDB" id="A0A507ALE9"/>
<dbReference type="EMBL" id="SKBQ01000091">
    <property type="protein sequence ID" value="TPX07276.1"/>
    <property type="molecule type" value="Genomic_DNA"/>
</dbReference>
<reference evidence="7 8" key="1">
    <citation type="submission" date="2019-06" db="EMBL/GenBank/DDBJ databases">
        <title>Draft genome sequence of the filamentous fungus Phialemoniopsis curvata isolated from diesel fuel.</title>
        <authorList>
            <person name="Varaljay V.A."/>
            <person name="Lyon W.J."/>
            <person name="Crouch A.L."/>
            <person name="Drake C.E."/>
            <person name="Hollomon J.M."/>
            <person name="Nadeau L.J."/>
            <person name="Nunn H.S."/>
            <person name="Stevenson B.S."/>
            <person name="Bojanowski C.L."/>
            <person name="Crookes-Goodson W.J."/>
        </authorList>
    </citation>
    <scope>NUCLEOTIDE SEQUENCE [LARGE SCALE GENOMIC DNA]</scope>
    <source>
        <strain evidence="7 8">D216</strain>
    </source>
</reference>
<dbReference type="Pfam" id="PF04082">
    <property type="entry name" value="Fungal_trans"/>
    <property type="match status" value="1"/>
</dbReference>
<dbReference type="GO" id="GO:0000981">
    <property type="term" value="F:DNA-binding transcription factor activity, RNA polymerase II-specific"/>
    <property type="evidence" value="ECO:0007669"/>
    <property type="project" value="InterPro"/>
</dbReference>
<keyword evidence="3" id="KW-0804">Transcription</keyword>
<evidence type="ECO:0000256" key="1">
    <source>
        <dbReference type="ARBA" id="ARBA00022723"/>
    </source>
</evidence>
<sequence>MNESSPQSNISSTISLHGHQEPQPLPPPPSSAASHSPVFAPAPGPGSMLGKRKRVALACDVCRDRKVRCDGAKPVCGPCSKRSTALPRCQYNVVAHSAKRLSEQEYIASLQHQVQHLQQQAAPVQQASLSSTHDPVGDNSAVTPSRPSPAGPSQHALPAAHDVESPDVQTSAGEECGPSLISAMGVSVASPDQLPKTHQRSQEYYGKSSLVSLVQEAVPPSSARARHDTVEPRVRNRSSSRASEALSGLGIQTGSPSTRLNPLLQAQVALPPRQLADDLMTVYFNNIHIFYPWTHSVSFRDSYERLWTPGGTSSTGSYRFAPVDVGLGSANCPRHIFLTAVNAMFALGCEFSEYPPEEKEAAAVMFFERARKLMNIDILESGSISHIQALLLVAQYLLCTQYPTQCWNIVGFACRMAVGLGLQSSHSPDGLSDAEIEVRRRVWYGCIQMDMTVSMTLGRPPSVYTSGDVPLPRAIDDQFLSLDTTQRSAQPDGTNSTMIFTVQNIKFANLLGTILRTVYYPSGEAKVSRHKPAEHNYHREEFYTILELESQLEALADSVPDPLHWGRPGSITNSAFFSGDNEQTFRRQANVLRARYLHTKILLYRPSFTSFCAAAHRHSREPSPQEGRIAGLSSSLRLQTAVQCVKTACELVRSIKSATMKHATGAWWFSLFYLITCSVIIIVADCTPPLQSLLGPSLLESAWVDCVEALSLTRSCNIRAGSYLQSLQLLRERSLAVVHTRTSGGLPNGSQVDATATAAATFGDGGGGGVPDSSQQHEWDHEFDIHALLGTWEADLNSIHAPMGSTAGMNNFGFEVMSFL</sequence>
<keyword evidence="2" id="KW-0805">Transcription regulation</keyword>
<dbReference type="PROSITE" id="PS50048">
    <property type="entry name" value="ZN2_CY6_FUNGAL_2"/>
    <property type="match status" value="1"/>
</dbReference>
<comment type="caution">
    <text evidence="7">The sequence shown here is derived from an EMBL/GenBank/DDBJ whole genome shotgun (WGS) entry which is preliminary data.</text>
</comment>
<accession>A0A507ALE9</accession>
<feature type="compositionally biased region" description="Low complexity" evidence="5">
    <location>
        <begin position="31"/>
        <end position="41"/>
    </location>
</feature>
<feature type="region of interest" description="Disordered" evidence="5">
    <location>
        <begin position="1"/>
        <end position="50"/>
    </location>
</feature>
<organism evidence="7 8">
    <name type="scientific">Thyridium curvatum</name>
    <dbReference type="NCBI Taxonomy" id="1093900"/>
    <lineage>
        <taxon>Eukaryota</taxon>
        <taxon>Fungi</taxon>
        <taxon>Dikarya</taxon>
        <taxon>Ascomycota</taxon>
        <taxon>Pezizomycotina</taxon>
        <taxon>Sordariomycetes</taxon>
        <taxon>Sordariomycetidae</taxon>
        <taxon>Thyridiales</taxon>
        <taxon>Thyridiaceae</taxon>
        <taxon>Thyridium</taxon>
    </lineage>
</organism>
<feature type="region of interest" description="Disordered" evidence="5">
    <location>
        <begin position="118"/>
        <end position="176"/>
    </location>
</feature>
<dbReference type="PANTHER" id="PTHR47424:SF4">
    <property type="entry name" value="ZN(II)2CYS6 TRANSCRIPTION FACTOR (EUROFUNG)"/>
    <property type="match status" value="1"/>
</dbReference>
<dbReference type="PANTHER" id="PTHR47424">
    <property type="entry name" value="REGULATORY PROTEIN GAL4"/>
    <property type="match status" value="1"/>
</dbReference>
<feature type="compositionally biased region" description="Low complexity" evidence="5">
    <location>
        <begin position="1"/>
        <end position="15"/>
    </location>
</feature>
<feature type="domain" description="Zn(2)-C6 fungal-type" evidence="6">
    <location>
        <begin position="58"/>
        <end position="91"/>
    </location>
</feature>
<dbReference type="Pfam" id="PF00172">
    <property type="entry name" value="Zn_clus"/>
    <property type="match status" value="1"/>
</dbReference>
<evidence type="ECO:0000313" key="8">
    <source>
        <dbReference type="Proteomes" id="UP000319257"/>
    </source>
</evidence>
<dbReference type="InterPro" id="IPR036864">
    <property type="entry name" value="Zn2-C6_fun-type_DNA-bd_sf"/>
</dbReference>
<dbReference type="InParanoid" id="A0A507ALE9"/>
<evidence type="ECO:0000256" key="4">
    <source>
        <dbReference type="ARBA" id="ARBA00023242"/>
    </source>
</evidence>
<keyword evidence="4" id="KW-0539">Nucleus</keyword>
<dbReference type="GO" id="GO:0005634">
    <property type="term" value="C:nucleus"/>
    <property type="evidence" value="ECO:0007669"/>
    <property type="project" value="TreeGrafter"/>
</dbReference>
<dbReference type="Gene3D" id="4.10.240.10">
    <property type="entry name" value="Zn(2)-C6 fungal-type DNA-binding domain"/>
    <property type="match status" value="1"/>
</dbReference>
<dbReference type="SMART" id="SM00066">
    <property type="entry name" value="GAL4"/>
    <property type="match status" value="1"/>
</dbReference>
<proteinExistence type="predicted"/>
<dbReference type="SUPFAM" id="SSF57701">
    <property type="entry name" value="Zn2/Cys6 DNA-binding domain"/>
    <property type="match status" value="1"/>
</dbReference>
<dbReference type="InterPro" id="IPR001138">
    <property type="entry name" value="Zn2Cys6_DnaBD"/>
</dbReference>
<dbReference type="GeneID" id="41978220"/>
<dbReference type="GO" id="GO:0000435">
    <property type="term" value="P:positive regulation of transcription from RNA polymerase II promoter by galactose"/>
    <property type="evidence" value="ECO:0007669"/>
    <property type="project" value="TreeGrafter"/>
</dbReference>
<evidence type="ECO:0000256" key="2">
    <source>
        <dbReference type="ARBA" id="ARBA00023015"/>
    </source>
</evidence>
<keyword evidence="8" id="KW-1185">Reference proteome</keyword>
<dbReference type="RefSeq" id="XP_030988987.1">
    <property type="nucleotide sequence ID" value="XM_031133427.1"/>
</dbReference>
<feature type="region of interest" description="Disordered" evidence="5">
    <location>
        <begin position="217"/>
        <end position="254"/>
    </location>
</feature>
<dbReference type="InterPro" id="IPR007219">
    <property type="entry name" value="XnlR_reg_dom"/>
</dbReference>